<comment type="caution">
    <text evidence="2">The sequence shown here is derived from an EMBL/GenBank/DDBJ whole genome shotgun (WGS) entry which is preliminary data.</text>
</comment>
<accession>A0A8H5HE65</accession>
<protein>
    <submittedName>
        <fullName evidence="2">Uncharacterized protein</fullName>
    </submittedName>
</protein>
<dbReference type="Proteomes" id="UP000565441">
    <property type="component" value="Unassembled WGS sequence"/>
</dbReference>
<dbReference type="EMBL" id="JAACJP010000010">
    <property type="protein sequence ID" value="KAF5381632.1"/>
    <property type="molecule type" value="Genomic_DNA"/>
</dbReference>
<feature type="region of interest" description="Disordered" evidence="1">
    <location>
        <begin position="161"/>
        <end position="205"/>
    </location>
</feature>
<feature type="compositionally biased region" description="Pro residues" evidence="1">
    <location>
        <begin position="169"/>
        <end position="183"/>
    </location>
</feature>
<organism evidence="2 3">
    <name type="scientific">Tricholomella constricta</name>
    <dbReference type="NCBI Taxonomy" id="117010"/>
    <lineage>
        <taxon>Eukaryota</taxon>
        <taxon>Fungi</taxon>
        <taxon>Dikarya</taxon>
        <taxon>Basidiomycota</taxon>
        <taxon>Agaricomycotina</taxon>
        <taxon>Agaricomycetes</taxon>
        <taxon>Agaricomycetidae</taxon>
        <taxon>Agaricales</taxon>
        <taxon>Tricholomatineae</taxon>
        <taxon>Lyophyllaceae</taxon>
        <taxon>Tricholomella</taxon>
    </lineage>
</organism>
<sequence length="231" mass="25387">MSSDTAYRAFNSMPRANNPYLPILHSSAANSFASLIEPLSPVRPSRRASPKKTPSPGRKARSSVSTSIFGAFVNTLKGKRRAKQQRSPTRSPAGASALVIRKMPSSPGLTRRRRQASLPYTPSKFPDDTDMGFAAGPGPEDDEAGDHAQYITVMTRRRRLTIATSPDPFKTPPRTPIRAPPLSPVELNESSESVRNRRKRDRERSFAKSLQILGVEAGSAVRQQYGSVWEV</sequence>
<evidence type="ECO:0000256" key="1">
    <source>
        <dbReference type="SAM" id="MobiDB-lite"/>
    </source>
</evidence>
<dbReference type="AlphaFoldDB" id="A0A8H5HE65"/>
<keyword evidence="3" id="KW-1185">Reference proteome</keyword>
<proteinExistence type="predicted"/>
<dbReference type="OrthoDB" id="3065321at2759"/>
<evidence type="ECO:0000313" key="2">
    <source>
        <dbReference type="EMBL" id="KAF5381632.1"/>
    </source>
</evidence>
<reference evidence="2 3" key="1">
    <citation type="journal article" date="2020" name="ISME J.">
        <title>Uncovering the hidden diversity of litter-decomposition mechanisms in mushroom-forming fungi.</title>
        <authorList>
            <person name="Floudas D."/>
            <person name="Bentzer J."/>
            <person name="Ahren D."/>
            <person name="Johansson T."/>
            <person name="Persson P."/>
            <person name="Tunlid A."/>
        </authorList>
    </citation>
    <scope>NUCLEOTIDE SEQUENCE [LARGE SCALE GENOMIC DNA]</scope>
    <source>
        <strain evidence="2 3">CBS 661.87</strain>
    </source>
</reference>
<feature type="region of interest" description="Disordered" evidence="1">
    <location>
        <begin position="38"/>
        <end position="130"/>
    </location>
</feature>
<evidence type="ECO:0000313" key="3">
    <source>
        <dbReference type="Proteomes" id="UP000565441"/>
    </source>
</evidence>
<name>A0A8H5HE65_9AGAR</name>
<gene>
    <name evidence="2" type="ORF">D9615_005542</name>
</gene>